<feature type="transmembrane region" description="Helical" evidence="14">
    <location>
        <begin position="46"/>
        <end position="68"/>
    </location>
</feature>
<evidence type="ECO:0000313" key="15">
    <source>
        <dbReference type="EMBL" id="OGY45956.1"/>
    </source>
</evidence>
<comment type="catalytic activity">
    <reaction evidence="13 14">
        <text>di-trans,octa-cis-undecaprenyl diphosphate + H2O = di-trans,octa-cis-undecaprenyl phosphate + phosphate + H(+)</text>
        <dbReference type="Rhea" id="RHEA:28094"/>
        <dbReference type="ChEBI" id="CHEBI:15377"/>
        <dbReference type="ChEBI" id="CHEBI:15378"/>
        <dbReference type="ChEBI" id="CHEBI:43474"/>
        <dbReference type="ChEBI" id="CHEBI:58405"/>
        <dbReference type="ChEBI" id="CHEBI:60392"/>
        <dbReference type="EC" id="3.6.1.27"/>
    </reaction>
</comment>
<comment type="subcellular location">
    <subcellularLocation>
        <location evidence="1 14">Cell membrane</location>
        <topology evidence="1 14">Multi-pass membrane protein</topology>
    </subcellularLocation>
</comment>
<dbReference type="GO" id="GO:0050380">
    <property type="term" value="F:undecaprenyl-diphosphatase activity"/>
    <property type="evidence" value="ECO:0007669"/>
    <property type="project" value="UniProtKB-UniRule"/>
</dbReference>
<accession>A0A1G1Y2B0</accession>
<evidence type="ECO:0000256" key="6">
    <source>
        <dbReference type="ARBA" id="ARBA00022692"/>
    </source>
</evidence>
<evidence type="ECO:0000313" key="16">
    <source>
        <dbReference type="Proteomes" id="UP000176241"/>
    </source>
</evidence>
<evidence type="ECO:0000256" key="9">
    <source>
        <dbReference type="ARBA" id="ARBA00023136"/>
    </source>
</evidence>
<dbReference type="NCBIfam" id="TIGR00753">
    <property type="entry name" value="undec_PP_bacA"/>
    <property type="match status" value="1"/>
</dbReference>
<feature type="transmembrane region" description="Helical" evidence="14">
    <location>
        <begin position="255"/>
        <end position="271"/>
    </location>
</feature>
<evidence type="ECO:0000256" key="13">
    <source>
        <dbReference type="ARBA" id="ARBA00047594"/>
    </source>
</evidence>
<dbReference type="PANTHER" id="PTHR30622">
    <property type="entry name" value="UNDECAPRENYL-DIPHOSPHATASE"/>
    <property type="match status" value="1"/>
</dbReference>
<dbReference type="Proteomes" id="UP000176241">
    <property type="component" value="Unassembled WGS sequence"/>
</dbReference>
<feature type="transmembrane region" description="Helical" evidence="14">
    <location>
        <begin position="88"/>
        <end position="106"/>
    </location>
</feature>
<feature type="transmembrane region" description="Helical" evidence="14">
    <location>
        <begin position="220"/>
        <end position="243"/>
    </location>
</feature>
<evidence type="ECO:0000256" key="2">
    <source>
        <dbReference type="ARBA" id="ARBA00010621"/>
    </source>
</evidence>
<evidence type="ECO:0000256" key="4">
    <source>
        <dbReference type="ARBA" id="ARBA00021581"/>
    </source>
</evidence>
<dbReference type="PANTHER" id="PTHR30622:SF4">
    <property type="entry name" value="UNDECAPRENYL-DIPHOSPHATASE"/>
    <property type="match status" value="1"/>
</dbReference>
<feature type="transmembrane region" description="Helical" evidence="14">
    <location>
        <begin position="146"/>
        <end position="167"/>
    </location>
</feature>
<protein>
    <recommendedName>
        <fullName evidence="4 14">Undecaprenyl-diphosphatase</fullName>
        <ecNumber evidence="3 14">3.6.1.27</ecNumber>
    </recommendedName>
    <alternativeName>
        <fullName evidence="12 14">Bacitracin resistance protein</fullName>
    </alternativeName>
    <alternativeName>
        <fullName evidence="11 14">Undecaprenyl pyrophosphate phosphatase</fullName>
    </alternativeName>
</protein>
<comment type="function">
    <text evidence="14">Catalyzes the dephosphorylation of undecaprenyl diphosphate (UPP). Confers resistance to bacitracin.</text>
</comment>
<evidence type="ECO:0000256" key="11">
    <source>
        <dbReference type="ARBA" id="ARBA00032707"/>
    </source>
</evidence>
<keyword evidence="5 14" id="KW-1003">Cell membrane</keyword>
<keyword evidence="6 14" id="KW-0812">Transmembrane</keyword>
<evidence type="ECO:0000256" key="3">
    <source>
        <dbReference type="ARBA" id="ARBA00012374"/>
    </source>
</evidence>
<dbReference type="EC" id="3.6.1.27" evidence="3 14"/>
<dbReference type="GO" id="GO:0008360">
    <property type="term" value="P:regulation of cell shape"/>
    <property type="evidence" value="ECO:0007669"/>
    <property type="project" value="UniProtKB-KW"/>
</dbReference>
<dbReference type="AlphaFoldDB" id="A0A1G1Y2B0"/>
<comment type="miscellaneous">
    <text evidence="14">Bacitracin is thought to be involved in the inhibition of peptidoglycan synthesis by sequestering undecaprenyl diphosphate, thereby reducing the pool of lipid carrier available.</text>
</comment>
<keyword evidence="10 14" id="KW-0046">Antibiotic resistance</keyword>
<dbReference type="InterPro" id="IPR003824">
    <property type="entry name" value="UppP"/>
</dbReference>
<gene>
    <name evidence="14" type="primary">uppP</name>
    <name evidence="15" type="ORF">A2731_04290</name>
</gene>
<dbReference type="GO" id="GO:0005886">
    <property type="term" value="C:plasma membrane"/>
    <property type="evidence" value="ECO:0007669"/>
    <property type="project" value="UniProtKB-SubCell"/>
</dbReference>
<name>A0A1G1Y2B0_9BACT</name>
<evidence type="ECO:0000256" key="1">
    <source>
        <dbReference type="ARBA" id="ARBA00004651"/>
    </source>
</evidence>
<keyword evidence="8 14" id="KW-1133">Transmembrane helix</keyword>
<dbReference type="GO" id="GO:0071555">
    <property type="term" value="P:cell wall organization"/>
    <property type="evidence" value="ECO:0007669"/>
    <property type="project" value="UniProtKB-KW"/>
</dbReference>
<organism evidence="15 16">
    <name type="scientific">Candidatus Buchananbacteria bacterium RIFCSPHIGHO2_01_FULL_39_8</name>
    <dbReference type="NCBI Taxonomy" id="1797533"/>
    <lineage>
        <taxon>Bacteria</taxon>
        <taxon>Candidatus Buchananiibacteriota</taxon>
    </lineage>
</organism>
<keyword evidence="7 14" id="KW-0378">Hydrolase</keyword>
<proteinExistence type="inferred from homology"/>
<feature type="transmembrane region" description="Helical" evidence="14">
    <location>
        <begin position="112"/>
        <end position="134"/>
    </location>
</feature>
<comment type="similarity">
    <text evidence="2 14">Belongs to the UppP family.</text>
</comment>
<evidence type="ECO:0000256" key="5">
    <source>
        <dbReference type="ARBA" id="ARBA00022475"/>
    </source>
</evidence>
<dbReference type="GO" id="GO:0009252">
    <property type="term" value="P:peptidoglycan biosynthetic process"/>
    <property type="evidence" value="ECO:0007669"/>
    <property type="project" value="UniProtKB-KW"/>
</dbReference>
<feature type="transmembrane region" description="Helical" evidence="14">
    <location>
        <begin position="187"/>
        <end position="208"/>
    </location>
</feature>
<dbReference type="STRING" id="1797533.A2731_04290"/>
<evidence type="ECO:0000256" key="14">
    <source>
        <dbReference type="HAMAP-Rule" id="MF_01006"/>
    </source>
</evidence>
<keyword evidence="14" id="KW-0961">Cell wall biogenesis/degradation</keyword>
<sequence length="273" mass="30501">MDIIYSIIAGIVQGLTEFLPVSSSGHLVVLHDFLKFDFIDNLAFDVVLHLGTLFALVIFFWSDILKYLRAFFQSLAKWNLRNDVNQRLAWYILIATFPAAIAGYFFENGIELFFRQTSLVAAMLIVVGVLLYLADRFSARIKTIDQLSFSSSLLIGIAQAIALIPGVSRSGITIIAGLTQKLNRESAARFSFLLSIPIVFGAGAKKVFDLFTSQSISSSDVVVLILGFLSSVIVGYFCIKYFLRFLQSHSLSVFVYYRIVLGLLIFTLLFLDK</sequence>
<dbReference type="EMBL" id="MHIC01000007">
    <property type="protein sequence ID" value="OGY45956.1"/>
    <property type="molecule type" value="Genomic_DNA"/>
</dbReference>
<dbReference type="GO" id="GO:0046677">
    <property type="term" value="P:response to antibiotic"/>
    <property type="evidence" value="ECO:0007669"/>
    <property type="project" value="UniProtKB-UniRule"/>
</dbReference>
<keyword evidence="14" id="KW-0573">Peptidoglycan synthesis</keyword>
<evidence type="ECO:0000256" key="10">
    <source>
        <dbReference type="ARBA" id="ARBA00023251"/>
    </source>
</evidence>
<dbReference type="HAMAP" id="MF_01006">
    <property type="entry name" value="Undec_diphosphatase"/>
    <property type="match status" value="1"/>
</dbReference>
<evidence type="ECO:0000256" key="12">
    <source>
        <dbReference type="ARBA" id="ARBA00032932"/>
    </source>
</evidence>
<keyword evidence="9 14" id="KW-0472">Membrane</keyword>
<dbReference type="Pfam" id="PF02673">
    <property type="entry name" value="BacA"/>
    <property type="match status" value="1"/>
</dbReference>
<keyword evidence="14" id="KW-0133">Cell shape</keyword>
<evidence type="ECO:0000256" key="8">
    <source>
        <dbReference type="ARBA" id="ARBA00022989"/>
    </source>
</evidence>
<reference evidence="15 16" key="1">
    <citation type="journal article" date="2016" name="Nat. Commun.">
        <title>Thousands of microbial genomes shed light on interconnected biogeochemical processes in an aquifer system.</title>
        <authorList>
            <person name="Anantharaman K."/>
            <person name="Brown C.T."/>
            <person name="Hug L.A."/>
            <person name="Sharon I."/>
            <person name="Castelle C.J."/>
            <person name="Probst A.J."/>
            <person name="Thomas B.C."/>
            <person name="Singh A."/>
            <person name="Wilkins M.J."/>
            <person name="Karaoz U."/>
            <person name="Brodie E.L."/>
            <person name="Williams K.H."/>
            <person name="Hubbard S.S."/>
            <person name="Banfield J.F."/>
        </authorList>
    </citation>
    <scope>NUCLEOTIDE SEQUENCE [LARGE SCALE GENOMIC DNA]</scope>
</reference>
<evidence type="ECO:0000256" key="7">
    <source>
        <dbReference type="ARBA" id="ARBA00022801"/>
    </source>
</evidence>
<comment type="caution">
    <text evidence="15">The sequence shown here is derived from an EMBL/GenBank/DDBJ whole genome shotgun (WGS) entry which is preliminary data.</text>
</comment>